<organism evidence="2">
    <name type="scientific">Brachypodium distachyon</name>
    <name type="common">Purple false brome</name>
    <name type="synonym">Trachynia distachya</name>
    <dbReference type="NCBI Taxonomy" id="15368"/>
    <lineage>
        <taxon>Eukaryota</taxon>
        <taxon>Viridiplantae</taxon>
        <taxon>Streptophyta</taxon>
        <taxon>Embryophyta</taxon>
        <taxon>Tracheophyta</taxon>
        <taxon>Spermatophyta</taxon>
        <taxon>Magnoliopsida</taxon>
        <taxon>Liliopsida</taxon>
        <taxon>Poales</taxon>
        <taxon>Poaceae</taxon>
        <taxon>BOP clade</taxon>
        <taxon>Pooideae</taxon>
        <taxon>Stipodae</taxon>
        <taxon>Brachypodieae</taxon>
        <taxon>Brachypodium</taxon>
    </lineage>
</organism>
<reference evidence="2 3" key="1">
    <citation type="journal article" date="2010" name="Nature">
        <title>Genome sequencing and analysis of the model grass Brachypodium distachyon.</title>
        <authorList>
            <consortium name="International Brachypodium Initiative"/>
        </authorList>
    </citation>
    <scope>NUCLEOTIDE SEQUENCE [LARGE SCALE GENOMIC DNA]</scope>
    <source>
        <strain evidence="2 3">Bd21</strain>
    </source>
</reference>
<dbReference type="EnsemblPlants" id="KQK14233">
    <property type="protein sequence ID" value="KQK14233"/>
    <property type="gene ID" value="BRADI_1g14855v3"/>
</dbReference>
<name>A0A0Q3KT32_BRADI</name>
<dbReference type="AlphaFoldDB" id="A0A0Q3KT32"/>
<reference evidence="2" key="2">
    <citation type="submission" date="2017-06" db="EMBL/GenBank/DDBJ databases">
        <title>WGS assembly of Brachypodium distachyon.</title>
        <authorList>
            <consortium name="The International Brachypodium Initiative"/>
            <person name="Lucas S."/>
            <person name="Harmon-Smith M."/>
            <person name="Lail K."/>
            <person name="Tice H."/>
            <person name="Grimwood J."/>
            <person name="Bruce D."/>
            <person name="Barry K."/>
            <person name="Shu S."/>
            <person name="Lindquist E."/>
            <person name="Wang M."/>
            <person name="Pitluck S."/>
            <person name="Vogel J.P."/>
            <person name="Garvin D.F."/>
            <person name="Mockler T.C."/>
            <person name="Schmutz J."/>
            <person name="Rokhsar D."/>
            <person name="Bevan M.W."/>
        </authorList>
    </citation>
    <scope>NUCLEOTIDE SEQUENCE</scope>
    <source>
        <strain evidence="2">Bd21</strain>
    </source>
</reference>
<dbReference type="EMBL" id="CM000880">
    <property type="protein sequence ID" value="KQK14233.1"/>
    <property type="molecule type" value="Genomic_DNA"/>
</dbReference>
<feature type="region of interest" description="Disordered" evidence="1">
    <location>
        <begin position="1"/>
        <end position="53"/>
    </location>
</feature>
<evidence type="ECO:0000313" key="4">
    <source>
        <dbReference type="Proteomes" id="UP000008810"/>
    </source>
</evidence>
<evidence type="ECO:0000313" key="2">
    <source>
        <dbReference type="EMBL" id="KQK14233.1"/>
    </source>
</evidence>
<dbReference type="Gramene" id="KQK14233">
    <property type="protein sequence ID" value="KQK14233"/>
    <property type="gene ID" value="BRADI_1g14855v3"/>
</dbReference>
<gene>
    <name evidence="2" type="ORF">BRADI_1g14855v3</name>
</gene>
<evidence type="ECO:0000313" key="3">
    <source>
        <dbReference type="EnsemblPlants" id="KQK14233"/>
    </source>
</evidence>
<dbReference type="Proteomes" id="UP000008810">
    <property type="component" value="Chromosome 1"/>
</dbReference>
<protein>
    <submittedName>
        <fullName evidence="2 3">Uncharacterized protein</fullName>
    </submittedName>
</protein>
<evidence type="ECO:0000256" key="1">
    <source>
        <dbReference type="SAM" id="MobiDB-lite"/>
    </source>
</evidence>
<sequence>MDPAEALSRETPSPPAAGSIPIAPPTPGRMQGYEVAQGSQRECGESSGSIIEPMSNMLFSSRLSTNVSND</sequence>
<dbReference type="InParanoid" id="A0A0Q3KT32"/>
<reference evidence="3" key="3">
    <citation type="submission" date="2018-08" db="UniProtKB">
        <authorList>
            <consortium name="EnsemblPlants"/>
        </authorList>
    </citation>
    <scope>IDENTIFICATION</scope>
    <source>
        <strain evidence="3">cv. Bd21</strain>
    </source>
</reference>
<accession>A0A0Q3KT32</accession>
<proteinExistence type="predicted"/>
<keyword evidence="4" id="KW-1185">Reference proteome</keyword>